<dbReference type="Proteomes" id="UP000178276">
    <property type="component" value="Unassembled WGS sequence"/>
</dbReference>
<dbReference type="PANTHER" id="PTHR42833">
    <property type="entry name" value="URIDYLATE KINASE"/>
    <property type="match status" value="1"/>
</dbReference>
<evidence type="ECO:0000259" key="11">
    <source>
        <dbReference type="Pfam" id="PF00696"/>
    </source>
</evidence>
<evidence type="ECO:0000256" key="3">
    <source>
        <dbReference type="ARBA" id="ARBA00012899"/>
    </source>
</evidence>
<dbReference type="InterPro" id="IPR011818">
    <property type="entry name" value="Uridylate_kinase_arch/spir"/>
</dbReference>
<feature type="domain" description="Aspartate/glutamate/uridylate kinase" evidence="11">
    <location>
        <begin position="8"/>
        <end position="207"/>
    </location>
</feature>
<sequence length="230" mass="26014">MRYKFRGTIVVALGGSIMHPGEIDVLFLKKFRKFILKWLKRNKKFIIVAGGGSIARDYQKASSKVLRLEDEDKDWIGIHATRLNAHLLRTIFHKEADPVVLDERFKIKKLEHKITIASGWRPGWSTDYVALQLAVDFGVGEAIIAGSPPHVYTADPKKDKNAKEIKNLIWKEYRKLIPAKWKPGSHTPVDPVGARLAHRKNLASIIIKGTDLENFDELLAGKNFSGTIIK</sequence>
<reference evidence="12 13" key="1">
    <citation type="journal article" date="2016" name="Nat. Commun.">
        <title>Thousands of microbial genomes shed light on interconnected biogeochemical processes in an aquifer system.</title>
        <authorList>
            <person name="Anantharaman K."/>
            <person name="Brown C.T."/>
            <person name="Hug L.A."/>
            <person name="Sharon I."/>
            <person name="Castelle C.J."/>
            <person name="Probst A.J."/>
            <person name="Thomas B.C."/>
            <person name="Singh A."/>
            <person name="Wilkins M.J."/>
            <person name="Karaoz U."/>
            <person name="Brodie E.L."/>
            <person name="Williams K.H."/>
            <person name="Hubbard S.S."/>
            <person name="Banfield J.F."/>
        </authorList>
    </citation>
    <scope>NUCLEOTIDE SEQUENCE [LARGE SCALE GENOMIC DNA]</scope>
</reference>
<comment type="pathway">
    <text evidence="1">Pyrimidine metabolism; CTP biosynthesis via de novo pathway; UDP from UMP (UMPK route): step 1/1.</text>
</comment>
<dbReference type="NCBIfam" id="TIGR02076">
    <property type="entry name" value="pyrH_arch"/>
    <property type="match status" value="1"/>
</dbReference>
<protein>
    <recommendedName>
        <fullName evidence="3">UMP kinase</fullName>
        <ecNumber evidence="3">2.7.4.22</ecNumber>
    </recommendedName>
    <alternativeName>
        <fullName evidence="10">Uridine monophosphate kinase</fullName>
    </alternativeName>
</protein>
<dbReference type="GO" id="GO:0006225">
    <property type="term" value="P:UDP biosynthetic process"/>
    <property type="evidence" value="ECO:0007669"/>
    <property type="project" value="TreeGrafter"/>
</dbReference>
<organism evidence="12 13">
    <name type="scientific">Candidatus Giovannonibacteria bacterium RIFCSPHIGHO2_02_43_16</name>
    <dbReference type="NCBI Taxonomy" id="1798331"/>
    <lineage>
        <taxon>Bacteria</taxon>
        <taxon>Candidatus Giovannoniibacteriota</taxon>
    </lineage>
</organism>
<dbReference type="Pfam" id="PF00696">
    <property type="entry name" value="AA_kinase"/>
    <property type="match status" value="1"/>
</dbReference>
<keyword evidence="7" id="KW-0418">Kinase</keyword>
<keyword evidence="5" id="KW-0808">Transferase</keyword>
<keyword evidence="6" id="KW-0547">Nucleotide-binding</keyword>
<evidence type="ECO:0000313" key="12">
    <source>
        <dbReference type="EMBL" id="OGF73677.1"/>
    </source>
</evidence>
<dbReference type="EMBL" id="MFHJ01000030">
    <property type="protein sequence ID" value="OGF73677.1"/>
    <property type="molecule type" value="Genomic_DNA"/>
</dbReference>
<accession>A0A1F5WDK4</accession>
<name>A0A1F5WDK4_9BACT</name>
<evidence type="ECO:0000256" key="1">
    <source>
        <dbReference type="ARBA" id="ARBA00004791"/>
    </source>
</evidence>
<evidence type="ECO:0000313" key="13">
    <source>
        <dbReference type="Proteomes" id="UP000178276"/>
    </source>
</evidence>
<keyword evidence="8" id="KW-0067">ATP-binding</keyword>
<evidence type="ECO:0000256" key="4">
    <source>
        <dbReference type="ARBA" id="ARBA00022490"/>
    </source>
</evidence>
<dbReference type="EC" id="2.7.4.22" evidence="3"/>
<proteinExistence type="inferred from homology"/>
<dbReference type="SUPFAM" id="SSF53633">
    <property type="entry name" value="Carbamate kinase-like"/>
    <property type="match status" value="1"/>
</dbReference>
<keyword evidence="9" id="KW-0665">Pyrimidine biosynthesis</keyword>
<evidence type="ECO:0000256" key="10">
    <source>
        <dbReference type="ARBA" id="ARBA00032092"/>
    </source>
</evidence>
<dbReference type="InterPro" id="IPR036393">
    <property type="entry name" value="AceGlu_kinase-like_sf"/>
</dbReference>
<gene>
    <name evidence="12" type="ORF">A2W57_01645</name>
</gene>
<evidence type="ECO:0000256" key="9">
    <source>
        <dbReference type="ARBA" id="ARBA00022975"/>
    </source>
</evidence>
<evidence type="ECO:0000256" key="5">
    <source>
        <dbReference type="ARBA" id="ARBA00022679"/>
    </source>
</evidence>
<evidence type="ECO:0000256" key="8">
    <source>
        <dbReference type="ARBA" id="ARBA00022840"/>
    </source>
</evidence>
<dbReference type="GO" id="GO:0005524">
    <property type="term" value="F:ATP binding"/>
    <property type="evidence" value="ECO:0007669"/>
    <property type="project" value="UniProtKB-KW"/>
</dbReference>
<dbReference type="AlphaFoldDB" id="A0A1F5WDK4"/>
<dbReference type="PANTHER" id="PTHR42833:SF4">
    <property type="entry name" value="URIDYLATE KINASE PUMPKIN, CHLOROPLASTIC"/>
    <property type="match status" value="1"/>
</dbReference>
<dbReference type="Gene3D" id="3.40.1160.10">
    <property type="entry name" value="Acetylglutamate kinase-like"/>
    <property type="match status" value="1"/>
</dbReference>
<evidence type="ECO:0000256" key="6">
    <source>
        <dbReference type="ARBA" id="ARBA00022741"/>
    </source>
</evidence>
<comment type="caution">
    <text evidence="12">The sequence shown here is derived from an EMBL/GenBank/DDBJ whole genome shotgun (WGS) entry which is preliminary data.</text>
</comment>
<keyword evidence="4" id="KW-0963">Cytoplasm</keyword>
<evidence type="ECO:0000256" key="7">
    <source>
        <dbReference type="ARBA" id="ARBA00022777"/>
    </source>
</evidence>
<comment type="similarity">
    <text evidence="2">Belongs to the UMP kinase family.</text>
</comment>
<evidence type="ECO:0000256" key="2">
    <source>
        <dbReference type="ARBA" id="ARBA00007614"/>
    </source>
</evidence>
<dbReference type="GO" id="GO:0033862">
    <property type="term" value="F:UMP kinase activity"/>
    <property type="evidence" value="ECO:0007669"/>
    <property type="project" value="UniProtKB-EC"/>
</dbReference>
<dbReference type="STRING" id="1798331.A2W57_01645"/>
<dbReference type="InterPro" id="IPR001048">
    <property type="entry name" value="Asp/Glu/Uridylate_kinase"/>
</dbReference>